<feature type="transmembrane region" description="Helical" evidence="6">
    <location>
        <begin position="159"/>
        <end position="178"/>
    </location>
</feature>
<dbReference type="EMBL" id="GL349480">
    <property type="protein sequence ID" value="KNC53272.1"/>
    <property type="molecule type" value="Genomic_DNA"/>
</dbReference>
<evidence type="ECO:0000259" key="7">
    <source>
        <dbReference type="Pfam" id="PF01490"/>
    </source>
</evidence>
<feature type="transmembrane region" description="Helical" evidence="6">
    <location>
        <begin position="517"/>
        <end position="539"/>
    </location>
</feature>
<feature type="transmembrane region" description="Helical" evidence="6">
    <location>
        <begin position="300"/>
        <end position="319"/>
    </location>
</feature>
<gene>
    <name evidence="8" type="ORF">AMSG_08763</name>
</gene>
<dbReference type="InterPro" id="IPR013057">
    <property type="entry name" value="AA_transpt_TM"/>
</dbReference>
<dbReference type="GeneID" id="25567380"/>
<reference evidence="8 9" key="1">
    <citation type="submission" date="2010-05" db="EMBL/GenBank/DDBJ databases">
        <title>The Genome Sequence of Thecamonas trahens ATCC 50062.</title>
        <authorList>
            <consortium name="The Broad Institute Genome Sequencing Platform"/>
            <person name="Russ C."/>
            <person name="Cuomo C."/>
            <person name="Shea T."/>
            <person name="Young S.K."/>
            <person name="Zeng Q."/>
            <person name="Koehrsen M."/>
            <person name="Haas B."/>
            <person name="Borodovsky M."/>
            <person name="Guigo R."/>
            <person name="Alvarado L."/>
            <person name="Berlin A."/>
            <person name="Bochicchio J."/>
            <person name="Borenstein D."/>
            <person name="Chapman S."/>
            <person name="Chen Z."/>
            <person name="Freedman E."/>
            <person name="Gellesch M."/>
            <person name="Goldberg J."/>
            <person name="Griggs A."/>
            <person name="Gujja S."/>
            <person name="Heilman E."/>
            <person name="Heiman D."/>
            <person name="Hepburn T."/>
            <person name="Howarth C."/>
            <person name="Jen D."/>
            <person name="Larson L."/>
            <person name="Mehta T."/>
            <person name="Park D."/>
            <person name="Pearson M."/>
            <person name="Roberts A."/>
            <person name="Saif S."/>
            <person name="Shenoy N."/>
            <person name="Sisk P."/>
            <person name="Stolte C."/>
            <person name="Sykes S."/>
            <person name="Thomson T."/>
            <person name="Walk T."/>
            <person name="White J."/>
            <person name="Yandava C."/>
            <person name="Burger G."/>
            <person name="Gray M.W."/>
            <person name="Holland P.W.H."/>
            <person name="King N."/>
            <person name="Lang F.B.F."/>
            <person name="Roger A.J."/>
            <person name="Ruiz-Trillo I."/>
            <person name="Lander E."/>
            <person name="Nusbaum C."/>
        </authorList>
    </citation>
    <scope>NUCLEOTIDE SEQUENCE [LARGE SCALE GENOMIC DNA]</scope>
    <source>
        <strain evidence="8 9">ATCC 50062</strain>
    </source>
</reference>
<evidence type="ECO:0000256" key="3">
    <source>
        <dbReference type="ARBA" id="ARBA00022989"/>
    </source>
</evidence>
<feature type="transmembrane region" description="Helical" evidence="6">
    <location>
        <begin position="415"/>
        <end position="434"/>
    </location>
</feature>
<evidence type="ECO:0000313" key="9">
    <source>
        <dbReference type="Proteomes" id="UP000054408"/>
    </source>
</evidence>
<comment type="subcellular location">
    <subcellularLocation>
        <location evidence="1">Membrane</location>
        <topology evidence="1">Multi-pass membrane protein</topology>
    </subcellularLocation>
</comment>
<feature type="domain" description="Amino acid transporter transmembrane" evidence="7">
    <location>
        <begin position="153"/>
        <end position="539"/>
    </location>
</feature>
<keyword evidence="4 6" id="KW-0472">Membrane</keyword>
<accession>A0A0L0DLT7</accession>
<proteinExistence type="predicted"/>
<dbReference type="RefSeq" id="XP_013754536.1">
    <property type="nucleotide sequence ID" value="XM_013899082.1"/>
</dbReference>
<feature type="transmembrane region" description="Helical" evidence="6">
    <location>
        <begin position="270"/>
        <end position="288"/>
    </location>
</feature>
<feature type="transmembrane region" description="Helical" evidence="6">
    <location>
        <begin position="229"/>
        <end position="250"/>
    </location>
</feature>
<keyword evidence="3 6" id="KW-1133">Transmembrane helix</keyword>
<feature type="compositionally biased region" description="Pro residues" evidence="5">
    <location>
        <begin position="45"/>
        <end position="56"/>
    </location>
</feature>
<evidence type="ECO:0000256" key="5">
    <source>
        <dbReference type="SAM" id="MobiDB-lite"/>
    </source>
</evidence>
<feature type="transmembrane region" description="Helical" evidence="6">
    <location>
        <begin position="339"/>
        <end position="360"/>
    </location>
</feature>
<feature type="transmembrane region" description="Helical" evidence="6">
    <location>
        <begin position="184"/>
        <end position="208"/>
    </location>
</feature>
<feature type="compositionally biased region" description="Polar residues" evidence="5">
    <location>
        <begin position="1"/>
        <end position="14"/>
    </location>
</feature>
<dbReference type="GO" id="GO:0015179">
    <property type="term" value="F:L-amino acid transmembrane transporter activity"/>
    <property type="evidence" value="ECO:0007669"/>
    <property type="project" value="TreeGrafter"/>
</dbReference>
<feature type="compositionally biased region" description="Low complexity" evidence="5">
    <location>
        <begin position="93"/>
        <end position="102"/>
    </location>
</feature>
<evidence type="ECO:0000313" key="8">
    <source>
        <dbReference type="EMBL" id="KNC53272.1"/>
    </source>
</evidence>
<feature type="compositionally biased region" description="Polar residues" evidence="5">
    <location>
        <begin position="77"/>
        <end position="86"/>
    </location>
</feature>
<feature type="transmembrane region" description="Helical" evidence="6">
    <location>
        <begin position="487"/>
        <end position="505"/>
    </location>
</feature>
<dbReference type="STRING" id="461836.A0A0L0DLT7"/>
<dbReference type="Pfam" id="PF01490">
    <property type="entry name" value="Aa_trans"/>
    <property type="match status" value="1"/>
</dbReference>
<organism evidence="8 9">
    <name type="scientific">Thecamonas trahens ATCC 50062</name>
    <dbReference type="NCBI Taxonomy" id="461836"/>
    <lineage>
        <taxon>Eukaryota</taxon>
        <taxon>Apusozoa</taxon>
        <taxon>Apusomonadida</taxon>
        <taxon>Apusomonadidae</taxon>
        <taxon>Thecamonas</taxon>
    </lineage>
</organism>
<dbReference type="GO" id="GO:0016020">
    <property type="term" value="C:membrane"/>
    <property type="evidence" value="ECO:0007669"/>
    <property type="project" value="UniProtKB-SubCell"/>
</dbReference>
<dbReference type="Proteomes" id="UP000054408">
    <property type="component" value="Unassembled WGS sequence"/>
</dbReference>
<protein>
    <recommendedName>
        <fullName evidence="7">Amino acid transporter transmembrane domain-containing protein</fullName>
    </recommendedName>
</protein>
<feature type="transmembrane region" description="Helical" evidence="6">
    <location>
        <begin position="454"/>
        <end position="475"/>
    </location>
</feature>
<evidence type="ECO:0000256" key="1">
    <source>
        <dbReference type="ARBA" id="ARBA00004141"/>
    </source>
</evidence>
<sequence length="549" mass="58427">MTTRAITVPSQQRKTFGGEPAVSDSPPLAHTGGVAGSATSNNPYAPAPYAPVPSPYAAPSRPSLLRTPPSSLSLNSEASTPGTLHSGTGLHSGGALLPGEAPAGAGPAGGTLPVYAGGYGTIGAHLRAHLKLSDSDGTLQYMDDDGVPILAHASMLSTIINLTNTIMGSGILTLPFALRCAGWGGGMGILTFACLMSIWSFWVLTVCVQQTAKFSFRGMVESVLGERTGFVTQALIIGYTSFASIGYLVLLGDFVTSALGYWLHPDSILLNRRLVIAAMGCILLPYALLKNLHALRHTSFFGVAAILYVVFVVIFQFFSQHSGEISKADVEVVNATPRFFLAFPLTVISFTAQFNLPAFYRELNNRSPRRMMICVIATLVLCFTVYGSVAIIGYFTFGTNTLSDILESYPQKSKLVLAARLAMSVNILSTYPLVNHALRENVLDLFVEKSKHSFRLLSIISVVTTLLFAGIAIVVPNIGVVVDYNGSINGVSIVYVIPAVAYWVITRRSSASSLQRGFTWVAAAVGVVCGLLGIVFTTLNLVDESLLDK</sequence>
<dbReference type="OMA" id="FAFTGHQ"/>
<evidence type="ECO:0000256" key="6">
    <source>
        <dbReference type="SAM" id="Phobius"/>
    </source>
</evidence>
<feature type="region of interest" description="Disordered" evidence="5">
    <location>
        <begin position="1"/>
        <end position="102"/>
    </location>
</feature>
<dbReference type="AlphaFoldDB" id="A0A0L0DLT7"/>
<keyword evidence="2 6" id="KW-0812">Transmembrane</keyword>
<dbReference type="OrthoDB" id="438545at2759"/>
<name>A0A0L0DLT7_THETB</name>
<evidence type="ECO:0000256" key="4">
    <source>
        <dbReference type="ARBA" id="ARBA00023136"/>
    </source>
</evidence>
<feature type="compositionally biased region" description="Low complexity" evidence="5">
    <location>
        <begin position="57"/>
        <end position="76"/>
    </location>
</feature>
<dbReference type="PANTHER" id="PTHR22950:SF652">
    <property type="entry name" value="TRANSMEMBRANE AMINO ACID TRANSPORTER FAMILY PROTEIN"/>
    <property type="match status" value="1"/>
</dbReference>
<feature type="transmembrane region" description="Helical" evidence="6">
    <location>
        <begin position="372"/>
        <end position="395"/>
    </location>
</feature>
<dbReference type="eggNOG" id="KOG1305">
    <property type="taxonomic scope" value="Eukaryota"/>
</dbReference>
<evidence type="ECO:0000256" key="2">
    <source>
        <dbReference type="ARBA" id="ARBA00022692"/>
    </source>
</evidence>
<keyword evidence="9" id="KW-1185">Reference proteome</keyword>
<dbReference type="PANTHER" id="PTHR22950">
    <property type="entry name" value="AMINO ACID TRANSPORTER"/>
    <property type="match status" value="1"/>
</dbReference>